<protein>
    <submittedName>
        <fullName evidence="3">SRPBCC domain-containing protein</fullName>
    </submittedName>
</protein>
<reference evidence="3 4" key="1">
    <citation type="submission" date="2024-09" db="EMBL/GenBank/DDBJ databases">
        <authorList>
            <person name="Sun Q."/>
            <person name="Mori K."/>
        </authorList>
    </citation>
    <scope>NUCLEOTIDE SEQUENCE [LARGE SCALE GENOMIC DNA]</scope>
    <source>
        <strain evidence="3 4">CECT 7682</strain>
    </source>
</reference>
<dbReference type="Proteomes" id="UP001589654">
    <property type="component" value="Unassembled WGS sequence"/>
</dbReference>
<dbReference type="Gene3D" id="3.30.530.20">
    <property type="match status" value="1"/>
</dbReference>
<comment type="caution">
    <text evidence="3">The sequence shown here is derived from an EMBL/GenBank/DDBJ whole genome shotgun (WGS) entry which is preliminary data.</text>
</comment>
<comment type="similarity">
    <text evidence="1">Belongs to the AHA1 family.</text>
</comment>
<feature type="domain" description="Activator of Hsp90 ATPase homologue 1/2-like C-terminal" evidence="2">
    <location>
        <begin position="14"/>
        <end position="133"/>
    </location>
</feature>
<evidence type="ECO:0000313" key="3">
    <source>
        <dbReference type="EMBL" id="MFB9211181.1"/>
    </source>
</evidence>
<evidence type="ECO:0000313" key="4">
    <source>
        <dbReference type="Proteomes" id="UP001589654"/>
    </source>
</evidence>
<proteinExistence type="inferred from homology"/>
<name>A0ABV5J393_9BACT</name>
<dbReference type="CDD" id="cd07814">
    <property type="entry name" value="SRPBCC_CalC_Aha1-like"/>
    <property type="match status" value="1"/>
</dbReference>
<evidence type="ECO:0000259" key="2">
    <source>
        <dbReference type="Pfam" id="PF08327"/>
    </source>
</evidence>
<dbReference type="RefSeq" id="WP_290249123.1">
    <property type="nucleotide sequence ID" value="NZ_JAUFQT010000002.1"/>
</dbReference>
<sequence>MEDSYHITHICHTDASQKAVFKALSTIKGLSHWWTAQTHGNPGMDGTIVFQFGNSFKDEVHVTDFELDKRIEWTVLDSVPDWIGTIISFDLDQHEGKTRIRLTHKGFKQQDDYFAQCNFSWAKYLISLRNLVENGQGDPYDDHKPFD</sequence>
<gene>
    <name evidence="3" type="ORF">ACFFUR_05140</name>
</gene>
<dbReference type="Pfam" id="PF08327">
    <property type="entry name" value="AHSA1"/>
    <property type="match status" value="1"/>
</dbReference>
<dbReference type="EMBL" id="JBHMEW010000044">
    <property type="protein sequence ID" value="MFB9211181.1"/>
    <property type="molecule type" value="Genomic_DNA"/>
</dbReference>
<dbReference type="InterPro" id="IPR013538">
    <property type="entry name" value="ASHA1/2-like_C"/>
</dbReference>
<dbReference type="InterPro" id="IPR023393">
    <property type="entry name" value="START-like_dom_sf"/>
</dbReference>
<evidence type="ECO:0000256" key="1">
    <source>
        <dbReference type="ARBA" id="ARBA00006817"/>
    </source>
</evidence>
<accession>A0ABV5J393</accession>
<organism evidence="3 4">
    <name type="scientific">Echinicola jeungdonensis</name>
    <dbReference type="NCBI Taxonomy" id="709343"/>
    <lineage>
        <taxon>Bacteria</taxon>
        <taxon>Pseudomonadati</taxon>
        <taxon>Bacteroidota</taxon>
        <taxon>Cytophagia</taxon>
        <taxon>Cytophagales</taxon>
        <taxon>Cyclobacteriaceae</taxon>
        <taxon>Echinicola</taxon>
    </lineage>
</organism>
<dbReference type="SUPFAM" id="SSF55961">
    <property type="entry name" value="Bet v1-like"/>
    <property type="match status" value="1"/>
</dbReference>
<keyword evidence="4" id="KW-1185">Reference proteome</keyword>